<name>A0ABR8Q8T7_9CELL</name>
<organism evidence="2 3">
    <name type="scientific">Cellulomonas avistercoris</name>
    <dbReference type="NCBI Taxonomy" id="2762242"/>
    <lineage>
        <taxon>Bacteria</taxon>
        <taxon>Bacillati</taxon>
        <taxon>Actinomycetota</taxon>
        <taxon>Actinomycetes</taxon>
        <taxon>Micrococcales</taxon>
        <taxon>Cellulomonadaceae</taxon>
        <taxon>Cellulomonas</taxon>
    </lineage>
</organism>
<accession>A0ABR8Q8T7</accession>
<evidence type="ECO:0000313" key="3">
    <source>
        <dbReference type="Proteomes" id="UP000604241"/>
    </source>
</evidence>
<feature type="transmembrane region" description="Helical" evidence="1">
    <location>
        <begin position="45"/>
        <end position="66"/>
    </location>
</feature>
<dbReference type="EMBL" id="JACSQV010000001">
    <property type="protein sequence ID" value="MBD7916842.1"/>
    <property type="molecule type" value="Genomic_DNA"/>
</dbReference>
<keyword evidence="1" id="KW-0472">Membrane</keyword>
<protein>
    <submittedName>
        <fullName evidence="2">Fimbrial assembly protein</fullName>
    </submittedName>
</protein>
<keyword evidence="3" id="KW-1185">Reference proteome</keyword>
<gene>
    <name evidence="2" type="ORF">H9657_00915</name>
</gene>
<reference evidence="2 3" key="1">
    <citation type="submission" date="2020-08" db="EMBL/GenBank/DDBJ databases">
        <title>A Genomic Blueprint of the Chicken Gut Microbiome.</title>
        <authorList>
            <person name="Gilroy R."/>
            <person name="Ravi A."/>
            <person name="Getino M."/>
            <person name="Pursley I."/>
            <person name="Horton D.L."/>
            <person name="Alikhan N.-F."/>
            <person name="Baker D."/>
            <person name="Gharbi K."/>
            <person name="Hall N."/>
            <person name="Watson M."/>
            <person name="Adriaenssens E.M."/>
            <person name="Foster-Nyarko E."/>
            <person name="Jarju S."/>
            <person name="Secka A."/>
            <person name="Antonio M."/>
            <person name="Oren A."/>
            <person name="Chaudhuri R."/>
            <person name="La Ragione R.M."/>
            <person name="Hildebrand F."/>
            <person name="Pallen M.J."/>
        </authorList>
    </citation>
    <scope>NUCLEOTIDE SEQUENCE [LARGE SCALE GENOMIC DNA]</scope>
    <source>
        <strain evidence="2 3">Sa3CUA2</strain>
    </source>
</reference>
<keyword evidence="1" id="KW-1133">Transmembrane helix</keyword>
<keyword evidence="1" id="KW-0812">Transmembrane</keyword>
<dbReference type="RefSeq" id="WP_191779401.1">
    <property type="nucleotide sequence ID" value="NZ_JACSQV010000001.1"/>
</dbReference>
<comment type="caution">
    <text evidence="2">The sequence shown here is derived from an EMBL/GenBank/DDBJ whole genome shotgun (WGS) entry which is preliminary data.</text>
</comment>
<sequence>MSTLTERARKAPAGAAPDVSAVWPQVNLLPPEIRAAQGLRHLKKWLAAVVGLVVIVLVLMYGLALMSKQAADAELTQAADQAAALAAQQAQYAEVTPVLGGLQRSKEARQTAGATDVLWKSYFDAIAAVLPPNVSIDSVSVIQTTPMTLAGAAAPDPLTPPGIASLTIAAKATGLPDDAAFTDALNTIPGFYAAQTSTSVIGTTESEAVMYAVSASVQVDESAFSRRFEPAQPAAEE</sequence>
<evidence type="ECO:0000256" key="1">
    <source>
        <dbReference type="SAM" id="Phobius"/>
    </source>
</evidence>
<evidence type="ECO:0000313" key="2">
    <source>
        <dbReference type="EMBL" id="MBD7916842.1"/>
    </source>
</evidence>
<proteinExistence type="predicted"/>
<dbReference type="Proteomes" id="UP000604241">
    <property type="component" value="Unassembled WGS sequence"/>
</dbReference>